<dbReference type="InterPro" id="IPR011055">
    <property type="entry name" value="Dup_hybrid_motif"/>
</dbReference>
<evidence type="ECO:0000256" key="1">
    <source>
        <dbReference type="SAM" id="Phobius"/>
    </source>
</evidence>
<reference evidence="3 4" key="1">
    <citation type="submission" date="2018-10" db="EMBL/GenBank/DDBJ databases">
        <title>Genomic Encyclopedia of Type Strains, Phase IV (KMG-IV): sequencing the most valuable type-strain genomes for metagenomic binning, comparative biology and taxonomic classification.</title>
        <authorList>
            <person name="Goeker M."/>
        </authorList>
    </citation>
    <scope>NUCLEOTIDE SEQUENCE [LARGE SCALE GENOMIC DNA]</scope>
    <source>
        <strain evidence="3 4">DSM 25080</strain>
    </source>
</reference>
<feature type="transmembrane region" description="Helical" evidence="1">
    <location>
        <begin position="44"/>
        <end position="71"/>
    </location>
</feature>
<dbReference type="GO" id="GO:0004222">
    <property type="term" value="F:metalloendopeptidase activity"/>
    <property type="evidence" value="ECO:0007669"/>
    <property type="project" value="TreeGrafter"/>
</dbReference>
<dbReference type="Gene3D" id="2.70.70.10">
    <property type="entry name" value="Glucose Permease (Domain IIA)"/>
    <property type="match status" value="1"/>
</dbReference>
<proteinExistence type="predicted"/>
<dbReference type="Proteomes" id="UP000267187">
    <property type="component" value="Unassembled WGS sequence"/>
</dbReference>
<organism evidence="3 4">
    <name type="scientific">Umboniibacter marinipuniceus</name>
    <dbReference type="NCBI Taxonomy" id="569599"/>
    <lineage>
        <taxon>Bacteria</taxon>
        <taxon>Pseudomonadati</taxon>
        <taxon>Pseudomonadota</taxon>
        <taxon>Gammaproteobacteria</taxon>
        <taxon>Cellvibrionales</taxon>
        <taxon>Cellvibrionaceae</taxon>
        <taxon>Umboniibacter</taxon>
    </lineage>
</organism>
<feature type="domain" description="M23ase beta-sheet core" evidence="2">
    <location>
        <begin position="238"/>
        <end position="331"/>
    </location>
</feature>
<dbReference type="SUPFAM" id="SSF51261">
    <property type="entry name" value="Duplicated hybrid motif"/>
    <property type="match status" value="1"/>
</dbReference>
<dbReference type="Pfam" id="PF01551">
    <property type="entry name" value="Peptidase_M23"/>
    <property type="match status" value="1"/>
</dbReference>
<gene>
    <name evidence="3" type="ORF">DFR27_1250</name>
</gene>
<dbReference type="RefSeq" id="WP_342766694.1">
    <property type="nucleotide sequence ID" value="NZ_REFJ01000002.1"/>
</dbReference>
<name>A0A3M0A971_9GAMM</name>
<comment type="caution">
    <text evidence="3">The sequence shown here is derived from an EMBL/GenBank/DDBJ whole genome shotgun (WGS) entry which is preliminary data.</text>
</comment>
<dbReference type="PANTHER" id="PTHR21666:SF291">
    <property type="entry name" value="STAGE II SPORULATION PROTEIN Q"/>
    <property type="match status" value="1"/>
</dbReference>
<dbReference type="InterPro" id="IPR050570">
    <property type="entry name" value="Cell_wall_metabolism_enzyme"/>
</dbReference>
<keyword evidence="1" id="KW-0812">Transmembrane</keyword>
<dbReference type="AlphaFoldDB" id="A0A3M0A971"/>
<protein>
    <submittedName>
        <fullName evidence="3">Murein DD-endopeptidase MepM/ murein hydrolase activator NlpD</fullName>
    </submittedName>
</protein>
<sequence length="340" mass="37328">MNKYFSLHQALGSLRIGNSQVVEHNTMKLIVVSSKHNRSRHLSIGMWSSFVLSACFLGVPAGAGFVVGQYLSEGEQSELLNAETIEAWQAKVAEQRRHMDDLTEQESLNQHAVEVQLAAMQSQLLRIDALGERLTDIAGIAGDEFDFSQAPALGGPLSSPNNDHEYAPNVDFIVEDEVANFSALLSQRSDQLNVLESLLLNENQQRETRLAGRPIKSGWLSSRFGYRTDPFTGRRAWHNGVDFAGSEGADVISVAAGVVTWSGSRYGYGNLIEINHGNGLVTRYGHNKELKVQAGDVVRRGDVISSMGSTGRSTGPHVHFEVYKHGRAVDPASYVNRTHR</sequence>
<dbReference type="EMBL" id="REFJ01000002">
    <property type="protein sequence ID" value="RMA81430.1"/>
    <property type="molecule type" value="Genomic_DNA"/>
</dbReference>
<evidence type="ECO:0000313" key="3">
    <source>
        <dbReference type="EMBL" id="RMA81430.1"/>
    </source>
</evidence>
<accession>A0A3M0A971</accession>
<keyword evidence="3" id="KW-0378">Hydrolase</keyword>
<dbReference type="CDD" id="cd12797">
    <property type="entry name" value="M23_peptidase"/>
    <property type="match status" value="1"/>
</dbReference>
<dbReference type="PANTHER" id="PTHR21666">
    <property type="entry name" value="PEPTIDASE-RELATED"/>
    <property type="match status" value="1"/>
</dbReference>
<keyword evidence="4" id="KW-1185">Reference proteome</keyword>
<dbReference type="InterPro" id="IPR016047">
    <property type="entry name" value="M23ase_b-sheet_dom"/>
</dbReference>
<keyword evidence="1" id="KW-0472">Membrane</keyword>
<keyword evidence="1" id="KW-1133">Transmembrane helix</keyword>
<evidence type="ECO:0000313" key="4">
    <source>
        <dbReference type="Proteomes" id="UP000267187"/>
    </source>
</evidence>
<dbReference type="FunFam" id="2.70.70.10:FF:000006">
    <property type="entry name" value="M23 family peptidase"/>
    <property type="match status" value="1"/>
</dbReference>
<evidence type="ECO:0000259" key="2">
    <source>
        <dbReference type="Pfam" id="PF01551"/>
    </source>
</evidence>